<name>A0A8S1K726_9CILI</name>
<protein>
    <submittedName>
        <fullName evidence="2">Uncharacterized protein</fullName>
    </submittedName>
</protein>
<comment type="caution">
    <text evidence="2">The sequence shown here is derived from an EMBL/GenBank/DDBJ whole genome shotgun (WGS) entry which is preliminary data.</text>
</comment>
<accession>A0A8S1K726</accession>
<sequence>MSKESSAFWSPFKNTQEFIEKDSKITKGFIQGTLFAVIGYGLGLVLFKAKTLRGFSAGAAATWQFRDQIEQ</sequence>
<keyword evidence="3" id="KW-1185">Reference proteome</keyword>
<proteinExistence type="predicted"/>
<dbReference type="Proteomes" id="UP000692954">
    <property type="component" value="Unassembled WGS sequence"/>
</dbReference>
<reference evidence="2" key="1">
    <citation type="submission" date="2021-01" db="EMBL/GenBank/DDBJ databases">
        <authorList>
            <consortium name="Genoscope - CEA"/>
            <person name="William W."/>
        </authorList>
    </citation>
    <scope>NUCLEOTIDE SEQUENCE</scope>
</reference>
<keyword evidence="1" id="KW-1133">Transmembrane helix</keyword>
<gene>
    <name evidence="2" type="ORF">PSON_ATCC_30995.1.T0050370</name>
</gene>
<evidence type="ECO:0000313" key="3">
    <source>
        <dbReference type="Proteomes" id="UP000692954"/>
    </source>
</evidence>
<dbReference type="OrthoDB" id="283482at2759"/>
<evidence type="ECO:0000313" key="2">
    <source>
        <dbReference type="EMBL" id="CAD8051138.1"/>
    </source>
</evidence>
<dbReference type="EMBL" id="CAJJDN010000005">
    <property type="protein sequence ID" value="CAD8051138.1"/>
    <property type="molecule type" value="Genomic_DNA"/>
</dbReference>
<feature type="transmembrane region" description="Helical" evidence="1">
    <location>
        <begin position="28"/>
        <end position="47"/>
    </location>
</feature>
<dbReference type="AlphaFoldDB" id="A0A8S1K726"/>
<organism evidence="2 3">
    <name type="scientific">Paramecium sonneborni</name>
    <dbReference type="NCBI Taxonomy" id="65129"/>
    <lineage>
        <taxon>Eukaryota</taxon>
        <taxon>Sar</taxon>
        <taxon>Alveolata</taxon>
        <taxon>Ciliophora</taxon>
        <taxon>Intramacronucleata</taxon>
        <taxon>Oligohymenophorea</taxon>
        <taxon>Peniculida</taxon>
        <taxon>Parameciidae</taxon>
        <taxon>Paramecium</taxon>
    </lineage>
</organism>
<keyword evidence="1" id="KW-0472">Membrane</keyword>
<keyword evidence="1" id="KW-0812">Transmembrane</keyword>
<evidence type="ECO:0000256" key="1">
    <source>
        <dbReference type="SAM" id="Phobius"/>
    </source>
</evidence>